<dbReference type="PROSITE" id="PS00482">
    <property type="entry name" value="DIHYDROOROTASE_1"/>
    <property type="match status" value="1"/>
</dbReference>
<dbReference type="InterPro" id="IPR010290">
    <property type="entry name" value="TM_effector"/>
</dbReference>
<evidence type="ECO:0000256" key="5">
    <source>
        <dbReference type="ARBA" id="ARBA00022989"/>
    </source>
</evidence>
<dbReference type="InterPro" id="IPR036259">
    <property type="entry name" value="MFS_trans_sf"/>
</dbReference>
<feature type="transmembrane region" description="Helical" evidence="7">
    <location>
        <begin position="398"/>
        <end position="419"/>
    </location>
</feature>
<comment type="subcellular location">
    <subcellularLocation>
        <location evidence="1">Cell membrane</location>
        <topology evidence="1">Multi-pass membrane protein</topology>
    </subcellularLocation>
</comment>
<keyword evidence="5 7" id="KW-1133">Transmembrane helix</keyword>
<accession>A0A6N2R5M4</accession>
<evidence type="ECO:0000313" key="8">
    <source>
        <dbReference type="EMBL" id="VYS76137.1"/>
    </source>
</evidence>
<keyword evidence="6 7" id="KW-0472">Membrane</keyword>
<dbReference type="AlphaFoldDB" id="A0A6N2R5M4"/>
<keyword evidence="2" id="KW-0813">Transport</keyword>
<name>A0A6N2R5M4_9ACTO</name>
<feature type="transmembrane region" description="Helical" evidence="7">
    <location>
        <begin position="73"/>
        <end position="91"/>
    </location>
</feature>
<sequence>MCRPPHVYLGVSSKAVSSDVGAFVSRTFQSFEYRSFRHWFVANVLAASAQWMQRVAQDWLVLTVLTQNSSFQVGVVTALQFLPILLLSPYAGVVVDRLDRKRIIQVTQTSFGVFGLLLGIMVFTGHAHLWLVYGLAFGGGVAAAFDSPARQAFVSELVPASSITNAVALNSVAFNFARLVGPAISGLMIDWVGEAWVFFVNSGMFLIAAMFTTSIRHKDLVPRRPVPRKKGQLREGLVYLRGRPDLILIIVVVGFASALALNQQLTTAVMATTVFHRGAGQYGMLSALIAVGSFSGALFAARRRLPRLRLVVGSTIALGVVSTILAFTPTYETYGIMCVPTGFAMITMLTSANAAVQTTTAEDVRGRVLALYGMVVMGSTPIGAPFVGWIGQVIDARASIWVGSVSTLIVTIIAAAVCMKRWDIHLHVRAGAHPIEIENPNAHYDPYMGN</sequence>
<evidence type="ECO:0000256" key="1">
    <source>
        <dbReference type="ARBA" id="ARBA00004651"/>
    </source>
</evidence>
<dbReference type="Pfam" id="PF05977">
    <property type="entry name" value="MFS_3"/>
    <property type="match status" value="1"/>
</dbReference>
<evidence type="ECO:0000256" key="7">
    <source>
        <dbReference type="SAM" id="Phobius"/>
    </source>
</evidence>
<evidence type="ECO:0000256" key="6">
    <source>
        <dbReference type="ARBA" id="ARBA00023136"/>
    </source>
</evidence>
<feature type="transmembrane region" description="Helical" evidence="7">
    <location>
        <begin position="196"/>
        <end position="215"/>
    </location>
</feature>
<feature type="transmembrane region" description="Helical" evidence="7">
    <location>
        <begin position="236"/>
        <end position="261"/>
    </location>
</feature>
<feature type="transmembrane region" description="Helical" evidence="7">
    <location>
        <begin position="281"/>
        <end position="301"/>
    </location>
</feature>
<dbReference type="Gene3D" id="1.20.1250.20">
    <property type="entry name" value="MFS general substrate transporter like domains"/>
    <property type="match status" value="1"/>
</dbReference>
<dbReference type="GO" id="GO:0005886">
    <property type="term" value="C:plasma membrane"/>
    <property type="evidence" value="ECO:0007669"/>
    <property type="project" value="UniProtKB-SubCell"/>
</dbReference>
<protein>
    <submittedName>
        <fullName evidence="8">Putative multidrug-efflux transporter/MT1297</fullName>
    </submittedName>
</protein>
<evidence type="ECO:0000256" key="2">
    <source>
        <dbReference type="ARBA" id="ARBA00022448"/>
    </source>
</evidence>
<feature type="transmembrane region" description="Helical" evidence="7">
    <location>
        <begin position="368"/>
        <end position="392"/>
    </location>
</feature>
<dbReference type="PANTHER" id="PTHR23513:SF11">
    <property type="entry name" value="STAPHYLOFERRIN A TRANSPORTER"/>
    <property type="match status" value="1"/>
</dbReference>
<dbReference type="GO" id="GO:0016812">
    <property type="term" value="F:hydrolase activity, acting on carbon-nitrogen (but not peptide) bonds, in cyclic amides"/>
    <property type="evidence" value="ECO:0007669"/>
    <property type="project" value="InterPro"/>
</dbReference>
<reference evidence="8" key="1">
    <citation type="submission" date="2019-11" db="EMBL/GenBank/DDBJ databases">
        <authorList>
            <person name="Feng L."/>
        </authorList>
    </citation>
    <scope>NUCLEOTIDE SEQUENCE</scope>
    <source>
        <strain evidence="8">AodontolyticusLFYP35</strain>
    </source>
</reference>
<feature type="transmembrane region" description="Helical" evidence="7">
    <location>
        <begin position="308"/>
        <end position="328"/>
    </location>
</feature>
<dbReference type="CDD" id="cd06173">
    <property type="entry name" value="MFS_MefA_like"/>
    <property type="match status" value="1"/>
</dbReference>
<keyword evidence="3" id="KW-1003">Cell membrane</keyword>
<proteinExistence type="predicted"/>
<dbReference type="EMBL" id="CACRSM010000002">
    <property type="protein sequence ID" value="VYS76137.1"/>
    <property type="molecule type" value="Genomic_DNA"/>
</dbReference>
<evidence type="ECO:0000256" key="4">
    <source>
        <dbReference type="ARBA" id="ARBA00022692"/>
    </source>
</evidence>
<dbReference type="InterPro" id="IPR002195">
    <property type="entry name" value="Dihydroorotase_CS"/>
</dbReference>
<feature type="transmembrane region" description="Helical" evidence="7">
    <location>
        <begin position="334"/>
        <end position="356"/>
    </location>
</feature>
<dbReference type="PANTHER" id="PTHR23513">
    <property type="entry name" value="INTEGRAL MEMBRANE EFFLUX PROTEIN-RELATED"/>
    <property type="match status" value="1"/>
</dbReference>
<keyword evidence="4 7" id="KW-0812">Transmembrane</keyword>
<dbReference type="SUPFAM" id="SSF103473">
    <property type="entry name" value="MFS general substrate transporter"/>
    <property type="match status" value="1"/>
</dbReference>
<organism evidence="8">
    <name type="scientific">Schaalia odontolytica</name>
    <dbReference type="NCBI Taxonomy" id="1660"/>
    <lineage>
        <taxon>Bacteria</taxon>
        <taxon>Bacillati</taxon>
        <taxon>Actinomycetota</taxon>
        <taxon>Actinomycetes</taxon>
        <taxon>Actinomycetales</taxon>
        <taxon>Actinomycetaceae</taxon>
        <taxon>Schaalia</taxon>
    </lineage>
</organism>
<gene>
    <name evidence="8" type="ORF">AOLFYP35_00182</name>
</gene>
<evidence type="ECO:0000256" key="3">
    <source>
        <dbReference type="ARBA" id="ARBA00022475"/>
    </source>
</evidence>